<dbReference type="CDD" id="cd01335">
    <property type="entry name" value="Radical_SAM"/>
    <property type="match status" value="1"/>
</dbReference>
<protein>
    <submittedName>
        <fullName evidence="8">Radical SAM protein</fullName>
    </submittedName>
</protein>
<keyword evidence="9" id="KW-1185">Reference proteome</keyword>
<dbReference type="InterPro" id="IPR007197">
    <property type="entry name" value="rSAM"/>
</dbReference>
<evidence type="ECO:0000256" key="3">
    <source>
        <dbReference type="ARBA" id="ARBA00022691"/>
    </source>
</evidence>
<keyword evidence="6" id="KW-0411">Iron-sulfur</keyword>
<gene>
    <name evidence="8" type="ORF">FTO68_04510</name>
</gene>
<comment type="cofactor">
    <cofactor evidence="1">
        <name>[4Fe-4S] cluster</name>
        <dbReference type="ChEBI" id="CHEBI:49883"/>
    </cofactor>
</comment>
<evidence type="ECO:0000256" key="1">
    <source>
        <dbReference type="ARBA" id="ARBA00001966"/>
    </source>
</evidence>
<sequence>MNRITQCLHGKGTISGMMHQRKNGGNGSRGEYLAYAAEFRPVIFWNLTNHCNLNCVHCYNRSGPGNGRNSELTTDEAKALIDDLAEMGVPLILFTGGEPLMREDIFTLADHARTQGIMTALSTNGTLITPEIAAKIKAAGIGYAGISLDGATADTHNRFRGSPDAFERSIAAFAHCREAGIRCGVRVTLTRENYAELPALIDLAAEIGASRFCLYWLVPSGRGIDAYNRLQLSGDEVHNALTLLYSRAKETDPKTMEFLTVDSPQDAIHLLAAMKRDNADDIAEAEELVASLKGGCSAGTRVANIDHEGNVYPCQFAQAEELCVGSVRDMPFSRIWDEGDHPILSVFREKSPKFSGRCGDCHYLTLCGGGCRVRALRLRGDIHAEDPFCFLNGNE</sequence>
<evidence type="ECO:0000256" key="4">
    <source>
        <dbReference type="ARBA" id="ARBA00022723"/>
    </source>
</evidence>
<dbReference type="GO" id="GO:0046872">
    <property type="term" value="F:metal ion binding"/>
    <property type="evidence" value="ECO:0007669"/>
    <property type="project" value="UniProtKB-KW"/>
</dbReference>
<dbReference type="InterPro" id="IPR058240">
    <property type="entry name" value="rSAM_sf"/>
</dbReference>
<dbReference type="FunFam" id="3.20.20.70:FF:000188">
    <property type="entry name" value="Mycofactocin radical SAM maturase MftC"/>
    <property type="match status" value="1"/>
</dbReference>
<dbReference type="PROSITE" id="PS51918">
    <property type="entry name" value="RADICAL_SAM"/>
    <property type="match status" value="1"/>
</dbReference>
<accession>A0ABD4TL34</accession>
<keyword evidence="3" id="KW-0949">S-adenosyl-L-methionine</keyword>
<dbReference type="GO" id="GO:0051539">
    <property type="term" value="F:4 iron, 4 sulfur cluster binding"/>
    <property type="evidence" value="ECO:0007669"/>
    <property type="project" value="UniProtKB-KW"/>
</dbReference>
<dbReference type="NCBIfam" id="TIGR04085">
    <property type="entry name" value="rSAM_more_4Fe4S"/>
    <property type="match status" value="1"/>
</dbReference>
<dbReference type="AlphaFoldDB" id="A0ABD4TL34"/>
<dbReference type="SUPFAM" id="SSF102114">
    <property type="entry name" value="Radical SAM enzymes"/>
    <property type="match status" value="1"/>
</dbReference>
<keyword evidence="2" id="KW-0004">4Fe-4S</keyword>
<dbReference type="Pfam" id="PF13186">
    <property type="entry name" value="SPASM"/>
    <property type="match status" value="1"/>
</dbReference>
<dbReference type="Proteomes" id="UP001524383">
    <property type="component" value="Unassembled WGS sequence"/>
</dbReference>
<reference evidence="8 9" key="1">
    <citation type="submission" date="2019-08" db="EMBL/GenBank/DDBJ databases">
        <authorList>
            <person name="Chen S.-C."/>
            <person name="Lai M.-C."/>
            <person name="You Y.-T."/>
        </authorList>
    </citation>
    <scope>NUCLEOTIDE SEQUENCE [LARGE SCALE GENOMIC DNA]</scope>
    <source>
        <strain evidence="8 9">P2F9704a</strain>
    </source>
</reference>
<proteinExistence type="predicted"/>
<dbReference type="InterPro" id="IPR034391">
    <property type="entry name" value="AdoMet-like_SPASM_containing"/>
</dbReference>
<evidence type="ECO:0000259" key="7">
    <source>
        <dbReference type="PROSITE" id="PS51918"/>
    </source>
</evidence>
<dbReference type="SFLD" id="SFLDG01387">
    <property type="entry name" value="BtrN-like_SPASM_domain_contain"/>
    <property type="match status" value="1"/>
</dbReference>
<name>A0ABD4TL34_9EURY</name>
<dbReference type="CDD" id="cd21123">
    <property type="entry name" value="SPASM_MftC-like"/>
    <property type="match status" value="1"/>
</dbReference>
<feature type="domain" description="Radical SAM core" evidence="7">
    <location>
        <begin position="37"/>
        <end position="254"/>
    </location>
</feature>
<dbReference type="InterPro" id="IPR013785">
    <property type="entry name" value="Aldolase_TIM"/>
</dbReference>
<dbReference type="InterPro" id="IPR006638">
    <property type="entry name" value="Elp3/MiaA/NifB-like_rSAM"/>
</dbReference>
<dbReference type="SFLD" id="SFLDG01386">
    <property type="entry name" value="main_SPASM_domain-containing"/>
    <property type="match status" value="1"/>
</dbReference>
<evidence type="ECO:0000313" key="8">
    <source>
        <dbReference type="EMBL" id="MCQ1538252.1"/>
    </source>
</evidence>
<keyword evidence="4" id="KW-0479">Metal-binding</keyword>
<evidence type="ECO:0000256" key="2">
    <source>
        <dbReference type="ARBA" id="ARBA00022485"/>
    </source>
</evidence>
<dbReference type="RefSeq" id="WP_255332194.1">
    <property type="nucleotide sequence ID" value="NZ_VOTZ01000007.1"/>
</dbReference>
<dbReference type="InterPro" id="IPR023885">
    <property type="entry name" value="4Fe4S-binding_SPASM_dom"/>
</dbReference>
<dbReference type="InterPro" id="IPR017200">
    <property type="entry name" value="PqqE-like"/>
</dbReference>
<evidence type="ECO:0000256" key="5">
    <source>
        <dbReference type="ARBA" id="ARBA00023004"/>
    </source>
</evidence>
<dbReference type="PANTHER" id="PTHR11228:SF7">
    <property type="entry name" value="PQQA PEPTIDE CYCLASE"/>
    <property type="match status" value="1"/>
</dbReference>
<dbReference type="EMBL" id="VOTZ01000007">
    <property type="protein sequence ID" value="MCQ1538252.1"/>
    <property type="molecule type" value="Genomic_DNA"/>
</dbReference>
<evidence type="ECO:0000313" key="9">
    <source>
        <dbReference type="Proteomes" id="UP001524383"/>
    </source>
</evidence>
<comment type="caution">
    <text evidence="8">The sequence shown here is derived from an EMBL/GenBank/DDBJ whole genome shotgun (WGS) entry which is preliminary data.</text>
</comment>
<dbReference type="PANTHER" id="PTHR11228">
    <property type="entry name" value="RADICAL SAM DOMAIN PROTEIN"/>
    <property type="match status" value="1"/>
</dbReference>
<dbReference type="Gene3D" id="3.20.20.70">
    <property type="entry name" value="Aldolase class I"/>
    <property type="match status" value="1"/>
</dbReference>
<keyword evidence="5" id="KW-0408">Iron</keyword>
<dbReference type="Pfam" id="PF04055">
    <property type="entry name" value="Radical_SAM"/>
    <property type="match status" value="1"/>
</dbReference>
<dbReference type="PIRSF" id="PIRSF037420">
    <property type="entry name" value="PQQ_syn_pqqE"/>
    <property type="match status" value="1"/>
</dbReference>
<organism evidence="8 9">
    <name type="scientific">Methanocalculus taiwanensis</name>
    <dbReference type="NCBI Taxonomy" id="106207"/>
    <lineage>
        <taxon>Archaea</taxon>
        <taxon>Methanobacteriati</taxon>
        <taxon>Methanobacteriota</taxon>
        <taxon>Stenosarchaea group</taxon>
        <taxon>Methanomicrobia</taxon>
        <taxon>Methanomicrobiales</taxon>
        <taxon>Methanocalculaceae</taxon>
        <taxon>Methanocalculus</taxon>
    </lineage>
</organism>
<dbReference type="SFLD" id="SFLDG01067">
    <property type="entry name" value="SPASM/twitch_domain_containing"/>
    <property type="match status" value="2"/>
</dbReference>
<dbReference type="InterPro" id="IPR050377">
    <property type="entry name" value="Radical_SAM_PqqE_MftC-like"/>
</dbReference>
<dbReference type="SFLD" id="SFLDS00029">
    <property type="entry name" value="Radical_SAM"/>
    <property type="match status" value="2"/>
</dbReference>
<dbReference type="SMART" id="SM00729">
    <property type="entry name" value="Elp3"/>
    <property type="match status" value="1"/>
</dbReference>
<evidence type="ECO:0000256" key="6">
    <source>
        <dbReference type="ARBA" id="ARBA00023014"/>
    </source>
</evidence>